<reference evidence="3 4" key="1">
    <citation type="submission" date="2018-06" db="EMBL/GenBank/DDBJ databases">
        <title>A transcriptomic atlas of mushroom development highlights an independent origin of complex multicellularity.</title>
        <authorList>
            <consortium name="DOE Joint Genome Institute"/>
            <person name="Krizsan K."/>
            <person name="Almasi E."/>
            <person name="Merenyi Z."/>
            <person name="Sahu N."/>
            <person name="Viragh M."/>
            <person name="Koszo T."/>
            <person name="Mondo S."/>
            <person name="Kiss B."/>
            <person name="Balint B."/>
            <person name="Kues U."/>
            <person name="Barry K."/>
            <person name="Hegedus J.C."/>
            <person name="Henrissat B."/>
            <person name="Johnson J."/>
            <person name="Lipzen A."/>
            <person name="Ohm R."/>
            <person name="Nagy I."/>
            <person name="Pangilinan J."/>
            <person name="Yan J."/>
            <person name="Xiong Y."/>
            <person name="Grigoriev I.V."/>
            <person name="Hibbett D.S."/>
            <person name="Nagy L.G."/>
        </authorList>
    </citation>
    <scope>NUCLEOTIDE SEQUENCE [LARGE SCALE GENOMIC DNA]</scope>
    <source>
        <strain evidence="3 4">SZMC22713</strain>
    </source>
</reference>
<dbReference type="EMBL" id="ML170294">
    <property type="protein sequence ID" value="TDL15037.1"/>
    <property type="molecule type" value="Genomic_DNA"/>
</dbReference>
<dbReference type="PANTHER" id="PTHR40465">
    <property type="entry name" value="CHROMOSOME 1, WHOLE GENOME SHOTGUN SEQUENCE"/>
    <property type="match status" value="1"/>
</dbReference>
<evidence type="ECO:0000313" key="3">
    <source>
        <dbReference type="EMBL" id="TDL15037.1"/>
    </source>
</evidence>
<evidence type="ECO:0000313" key="4">
    <source>
        <dbReference type="Proteomes" id="UP000294933"/>
    </source>
</evidence>
<feature type="transmembrane region" description="Helical" evidence="1">
    <location>
        <begin position="222"/>
        <end position="242"/>
    </location>
</feature>
<feature type="transmembrane region" description="Helical" evidence="1">
    <location>
        <begin position="290"/>
        <end position="311"/>
    </location>
</feature>
<dbReference type="PANTHER" id="PTHR40465:SF1">
    <property type="entry name" value="DUF6534 DOMAIN-CONTAINING PROTEIN"/>
    <property type="match status" value="1"/>
</dbReference>
<evidence type="ECO:0000259" key="2">
    <source>
        <dbReference type="Pfam" id="PF20152"/>
    </source>
</evidence>
<feature type="transmembrane region" description="Helical" evidence="1">
    <location>
        <begin position="182"/>
        <end position="202"/>
    </location>
</feature>
<keyword evidence="1" id="KW-0472">Membrane</keyword>
<organism evidence="3 4">
    <name type="scientific">Rickenella mellea</name>
    <dbReference type="NCBI Taxonomy" id="50990"/>
    <lineage>
        <taxon>Eukaryota</taxon>
        <taxon>Fungi</taxon>
        <taxon>Dikarya</taxon>
        <taxon>Basidiomycota</taxon>
        <taxon>Agaricomycotina</taxon>
        <taxon>Agaricomycetes</taxon>
        <taxon>Hymenochaetales</taxon>
        <taxon>Rickenellaceae</taxon>
        <taxon>Rickenella</taxon>
    </lineage>
</organism>
<feature type="transmembrane region" description="Helical" evidence="1">
    <location>
        <begin position="148"/>
        <end position="170"/>
    </location>
</feature>
<dbReference type="Pfam" id="PF20152">
    <property type="entry name" value="DUF6534"/>
    <property type="match status" value="1"/>
</dbReference>
<gene>
    <name evidence="3" type="ORF">BD410DRAFT_140771</name>
</gene>
<proteinExistence type="predicted"/>
<protein>
    <recommendedName>
        <fullName evidence="2">DUF6534 domain-containing protein</fullName>
    </recommendedName>
</protein>
<evidence type="ECO:0000256" key="1">
    <source>
        <dbReference type="SAM" id="Phobius"/>
    </source>
</evidence>
<feature type="transmembrane region" description="Helical" evidence="1">
    <location>
        <begin position="67"/>
        <end position="91"/>
    </location>
</feature>
<dbReference type="AlphaFoldDB" id="A0A4Y7PI19"/>
<dbReference type="OrthoDB" id="2535105at2759"/>
<feature type="transmembrane region" description="Helical" evidence="1">
    <location>
        <begin position="263"/>
        <end position="284"/>
    </location>
</feature>
<sequence length="376" mass="42586">MSTLDENEIEPNFGHRVHLPTLLIYSSRLFCRVASVISFLFPYRASINHLHRQPEVLPTTTHPTKMPAVTVANTFGAALIGLVASAIFYGLTVLQTYHYYKTYTQDRRSLKWFVGVMFAADTVHLILCTWCIYWYLVSRFGDFPNLDIPHWSINLQVVANAIVGVGVQMFFARRVWKLSRQVLLTSVIVVLSAMLGFFSVYFTVETFILDDFSKYARLRWVTIMSLGSAAAADILIALSLCYHLHKSRTGFSRTDTLITELMVYAINTGLITSIFATLTLILGTTMPITLIWAPFVWCLGRVYIISLLAMLNSREMLREVIRPPDDTMIHLSQLHFDGSKAYRYPMDQKKSSPSLNIAVETTTAQSADYIPSTVHV</sequence>
<accession>A0A4Y7PI19</accession>
<feature type="transmembrane region" description="Helical" evidence="1">
    <location>
        <begin position="112"/>
        <end position="136"/>
    </location>
</feature>
<feature type="domain" description="DUF6534" evidence="2">
    <location>
        <begin position="229"/>
        <end position="315"/>
    </location>
</feature>
<dbReference type="VEuPathDB" id="FungiDB:BD410DRAFT_140771"/>
<dbReference type="InterPro" id="IPR045339">
    <property type="entry name" value="DUF6534"/>
</dbReference>
<dbReference type="STRING" id="50990.A0A4Y7PI19"/>
<keyword evidence="1" id="KW-0812">Transmembrane</keyword>
<name>A0A4Y7PI19_9AGAM</name>
<dbReference type="Proteomes" id="UP000294933">
    <property type="component" value="Unassembled WGS sequence"/>
</dbReference>
<keyword evidence="1" id="KW-1133">Transmembrane helix</keyword>
<keyword evidence="4" id="KW-1185">Reference proteome</keyword>